<dbReference type="AlphaFoldDB" id="A0A0C3F7A4"/>
<name>A0A0C3F7A4_PILCF</name>
<reference evidence="1 2" key="1">
    <citation type="submission" date="2014-04" db="EMBL/GenBank/DDBJ databases">
        <authorList>
            <consortium name="DOE Joint Genome Institute"/>
            <person name="Kuo A."/>
            <person name="Tarkka M."/>
            <person name="Buscot F."/>
            <person name="Kohler A."/>
            <person name="Nagy L.G."/>
            <person name="Floudas D."/>
            <person name="Copeland A."/>
            <person name="Barry K.W."/>
            <person name="Cichocki N."/>
            <person name="Veneault-Fourrey C."/>
            <person name="LaButti K."/>
            <person name="Lindquist E.A."/>
            <person name="Lipzen A."/>
            <person name="Lundell T."/>
            <person name="Morin E."/>
            <person name="Murat C."/>
            <person name="Sun H."/>
            <person name="Tunlid A."/>
            <person name="Henrissat B."/>
            <person name="Grigoriev I.V."/>
            <person name="Hibbett D.S."/>
            <person name="Martin F."/>
            <person name="Nordberg H.P."/>
            <person name="Cantor M.N."/>
            <person name="Hua S.X."/>
        </authorList>
    </citation>
    <scope>NUCLEOTIDE SEQUENCE [LARGE SCALE GENOMIC DNA]</scope>
    <source>
        <strain evidence="1 2">F 1598</strain>
    </source>
</reference>
<evidence type="ECO:0000313" key="1">
    <source>
        <dbReference type="EMBL" id="KIM80555.1"/>
    </source>
</evidence>
<evidence type="ECO:0000313" key="2">
    <source>
        <dbReference type="Proteomes" id="UP000054166"/>
    </source>
</evidence>
<accession>A0A0C3F7A4</accession>
<gene>
    <name evidence="1" type="ORF">PILCRDRAFT_789298</name>
</gene>
<protein>
    <submittedName>
        <fullName evidence="1">Uncharacterized protein</fullName>
    </submittedName>
</protein>
<organism evidence="1 2">
    <name type="scientific">Piloderma croceum (strain F 1598)</name>
    <dbReference type="NCBI Taxonomy" id="765440"/>
    <lineage>
        <taxon>Eukaryota</taxon>
        <taxon>Fungi</taxon>
        <taxon>Dikarya</taxon>
        <taxon>Basidiomycota</taxon>
        <taxon>Agaricomycotina</taxon>
        <taxon>Agaricomycetes</taxon>
        <taxon>Agaricomycetidae</taxon>
        <taxon>Atheliales</taxon>
        <taxon>Atheliaceae</taxon>
        <taxon>Piloderma</taxon>
    </lineage>
</organism>
<dbReference type="STRING" id="765440.A0A0C3F7A4"/>
<dbReference type="OrthoDB" id="3269456at2759"/>
<dbReference type="HOGENOM" id="CLU_067622_1_1_1"/>
<proteinExistence type="predicted"/>
<dbReference type="EMBL" id="KN833003">
    <property type="protein sequence ID" value="KIM80555.1"/>
    <property type="molecule type" value="Genomic_DNA"/>
</dbReference>
<sequence length="291" mass="32626">MRLLETDKPKSWKIVKSGEVDADADAEEVVLSFQGVIVSKELPPIATRVNADKKRYLRQSVRLTGLSTPSFQTCVDNLQYIHGAFGCLVPDGGLEPFEPPTFLNHPCMDIATRYYTSRREDPTGTAIPFLSEVDPNGALQAMVTDDHFHSIDNQVLFFTLANQNHNQKGAFAHRFVPTNPGIFRTGDIVEVQTTISVVSIKKDQFRMIMNLRTLAMLDSGPTQVSITASKWGQSKLMLQQKAASYRLKSNVRTPVFKPKIKRKVGYSETEEEVVLARRQINNMAMNDHEGI</sequence>
<dbReference type="InParanoid" id="A0A0C3F7A4"/>
<keyword evidence="2" id="KW-1185">Reference proteome</keyword>
<dbReference type="Proteomes" id="UP000054166">
    <property type="component" value="Unassembled WGS sequence"/>
</dbReference>
<reference evidence="2" key="2">
    <citation type="submission" date="2015-01" db="EMBL/GenBank/DDBJ databases">
        <title>Evolutionary Origins and Diversification of the Mycorrhizal Mutualists.</title>
        <authorList>
            <consortium name="DOE Joint Genome Institute"/>
            <consortium name="Mycorrhizal Genomics Consortium"/>
            <person name="Kohler A."/>
            <person name="Kuo A."/>
            <person name="Nagy L.G."/>
            <person name="Floudas D."/>
            <person name="Copeland A."/>
            <person name="Barry K.W."/>
            <person name="Cichocki N."/>
            <person name="Veneault-Fourrey C."/>
            <person name="LaButti K."/>
            <person name="Lindquist E.A."/>
            <person name="Lipzen A."/>
            <person name="Lundell T."/>
            <person name="Morin E."/>
            <person name="Murat C."/>
            <person name="Riley R."/>
            <person name="Ohm R."/>
            <person name="Sun H."/>
            <person name="Tunlid A."/>
            <person name="Henrissat B."/>
            <person name="Grigoriev I.V."/>
            <person name="Hibbett D.S."/>
            <person name="Martin F."/>
        </authorList>
    </citation>
    <scope>NUCLEOTIDE SEQUENCE [LARGE SCALE GENOMIC DNA]</scope>
    <source>
        <strain evidence="2">F 1598</strain>
    </source>
</reference>